<gene>
    <name evidence="7" type="ORF">EKD16_13040</name>
</gene>
<keyword evidence="3" id="KW-0479">Metal-binding</keyword>
<dbReference type="GO" id="GO:0046872">
    <property type="term" value="F:metal ion binding"/>
    <property type="evidence" value="ECO:0007669"/>
    <property type="project" value="UniProtKB-KW"/>
</dbReference>
<dbReference type="InterPro" id="IPR006330">
    <property type="entry name" value="Ado/ade_deaminase"/>
</dbReference>
<evidence type="ECO:0000313" key="7">
    <source>
        <dbReference type="EMBL" id="QBI54390.1"/>
    </source>
</evidence>
<evidence type="ECO:0000256" key="3">
    <source>
        <dbReference type="ARBA" id="ARBA00022723"/>
    </source>
</evidence>
<keyword evidence="4 7" id="KW-0378">Hydrolase</keyword>
<dbReference type="Pfam" id="PF00962">
    <property type="entry name" value="A_deaminase"/>
    <property type="match status" value="1"/>
</dbReference>
<comment type="similarity">
    <text evidence="2">Belongs to the metallo-dependent hydrolases superfamily. Adenosine and AMP deaminases family.</text>
</comment>
<keyword evidence="5" id="KW-0862">Zinc</keyword>
<dbReference type="OrthoDB" id="105475at2"/>
<feature type="domain" description="Adenosine deaminase" evidence="6">
    <location>
        <begin position="8"/>
        <end position="321"/>
    </location>
</feature>
<organism evidence="7 8">
    <name type="scientific">Streptomonospora litoralis</name>
    <dbReference type="NCBI Taxonomy" id="2498135"/>
    <lineage>
        <taxon>Bacteria</taxon>
        <taxon>Bacillati</taxon>
        <taxon>Actinomycetota</taxon>
        <taxon>Actinomycetes</taxon>
        <taxon>Streptosporangiales</taxon>
        <taxon>Nocardiopsidaceae</taxon>
        <taxon>Streptomonospora</taxon>
    </lineage>
</organism>
<keyword evidence="8" id="KW-1185">Reference proteome</keyword>
<evidence type="ECO:0000313" key="8">
    <source>
        <dbReference type="Proteomes" id="UP000292235"/>
    </source>
</evidence>
<proteinExistence type="inferred from homology"/>
<comment type="cofactor">
    <cofactor evidence="1">
        <name>Zn(2+)</name>
        <dbReference type="ChEBI" id="CHEBI:29105"/>
    </cofactor>
</comment>
<reference evidence="7 8" key="1">
    <citation type="submission" date="2019-02" db="EMBL/GenBank/DDBJ databases">
        <authorList>
            <person name="Khodamoradi S."/>
            <person name="Hahnke R.L."/>
            <person name="Kaempfer P."/>
            <person name="Schumann P."/>
            <person name="Rohde M."/>
            <person name="Steinert M."/>
            <person name="Luzhetskyy A."/>
            <person name="Wink J."/>
            <person name="Ruckert C."/>
        </authorList>
    </citation>
    <scope>NUCLEOTIDE SEQUENCE [LARGE SCALE GENOMIC DNA]</scope>
    <source>
        <strain evidence="7 8">M2</strain>
    </source>
</reference>
<name>A0A4P6Q2K7_9ACTN</name>
<dbReference type="EMBL" id="CP036455">
    <property type="protein sequence ID" value="QBI54390.1"/>
    <property type="molecule type" value="Genomic_DNA"/>
</dbReference>
<dbReference type="KEGG" id="strr:EKD16_13040"/>
<evidence type="ECO:0000256" key="1">
    <source>
        <dbReference type="ARBA" id="ARBA00001947"/>
    </source>
</evidence>
<evidence type="ECO:0000256" key="4">
    <source>
        <dbReference type="ARBA" id="ARBA00022801"/>
    </source>
</evidence>
<dbReference type="PANTHER" id="PTHR43114:SF6">
    <property type="entry name" value="ADENINE DEAMINASE"/>
    <property type="match status" value="1"/>
</dbReference>
<dbReference type="PANTHER" id="PTHR43114">
    <property type="entry name" value="ADENINE DEAMINASE"/>
    <property type="match status" value="1"/>
</dbReference>
<dbReference type="InterPro" id="IPR001365">
    <property type="entry name" value="A_deaminase_dom"/>
</dbReference>
<dbReference type="NCBIfam" id="TIGR01430">
    <property type="entry name" value="aden_deam"/>
    <property type="match status" value="1"/>
</dbReference>
<protein>
    <submittedName>
        <fullName evidence="7">Adenine deaminase</fullName>
        <ecNumber evidence="7">3.5.4.2</ecNumber>
    </submittedName>
</protein>
<accession>A0A4P6Q2K7</accession>
<dbReference type="AlphaFoldDB" id="A0A4P6Q2K7"/>
<dbReference type="RefSeq" id="WP_131098578.1">
    <property type="nucleotide sequence ID" value="NZ_CP036455.1"/>
</dbReference>
<evidence type="ECO:0000256" key="2">
    <source>
        <dbReference type="ARBA" id="ARBA00006676"/>
    </source>
</evidence>
<dbReference type="InterPro" id="IPR032466">
    <property type="entry name" value="Metal_Hydrolase"/>
</dbReference>
<evidence type="ECO:0000259" key="6">
    <source>
        <dbReference type="Pfam" id="PF00962"/>
    </source>
</evidence>
<dbReference type="Proteomes" id="UP000292235">
    <property type="component" value="Chromosome"/>
</dbReference>
<dbReference type="SUPFAM" id="SSF51556">
    <property type="entry name" value="Metallo-dependent hydrolases"/>
    <property type="match status" value="1"/>
</dbReference>
<dbReference type="Gene3D" id="3.20.20.140">
    <property type="entry name" value="Metal-dependent hydrolases"/>
    <property type="match status" value="1"/>
</dbReference>
<dbReference type="EC" id="3.5.4.2" evidence="7"/>
<dbReference type="GO" id="GO:0000034">
    <property type="term" value="F:adenine deaminase activity"/>
    <property type="evidence" value="ECO:0007669"/>
    <property type="project" value="UniProtKB-EC"/>
</dbReference>
<evidence type="ECO:0000256" key="5">
    <source>
        <dbReference type="ARBA" id="ARBA00022833"/>
    </source>
</evidence>
<sequence>MRDLARLPKVHLHVHLESTIRPATLREIAAANDAEPPGPAPAGFAGFRAFADRNALVRACLRRPADFTRIAREFASDAAADGVGYAEVTFSAAAHGERLGDTGMPLRAVIEGLEQGRAAHGLAYGLILDHSRRRPPQRARRTLDLALEHPSKVVAIGMAGDESYPLAPFAAVLAEAAAAGVRTVHHAGEMRGPDSVGEALASGTRRLGHGIRVLEDAALTAQVRDSGIALEVCPSSNVALGLVDSLAAHPLPRLREAGLAVALDTDVPDVAGRSLSGEYAAVRAAFGCSDAELAEMARTGIAASFAPQALRRELLAGVDAWLAAPA</sequence>